<evidence type="ECO:0000256" key="1">
    <source>
        <dbReference type="ARBA" id="ARBA00023015"/>
    </source>
</evidence>
<dbReference type="RefSeq" id="WP_138405122.1">
    <property type="nucleotide sequence ID" value="NZ_VBSP01000038.1"/>
</dbReference>
<evidence type="ECO:0000313" key="6">
    <source>
        <dbReference type="EMBL" id="TLQ40109.1"/>
    </source>
</evidence>
<dbReference type="AlphaFoldDB" id="A0A5R9DVL1"/>
<dbReference type="Gene3D" id="1.10.10.10">
    <property type="entry name" value="Winged helix-like DNA-binding domain superfamily/Winged helix DNA-binding domain"/>
    <property type="match status" value="1"/>
</dbReference>
<dbReference type="PROSITE" id="PS51464">
    <property type="entry name" value="SIS"/>
    <property type="match status" value="1"/>
</dbReference>
<feature type="domain" description="SIS" evidence="5">
    <location>
        <begin position="117"/>
        <end position="257"/>
    </location>
</feature>
<dbReference type="InterPro" id="IPR000281">
    <property type="entry name" value="HTH_RpiR"/>
</dbReference>
<dbReference type="InterPro" id="IPR046348">
    <property type="entry name" value="SIS_dom_sf"/>
</dbReference>
<evidence type="ECO:0000256" key="3">
    <source>
        <dbReference type="ARBA" id="ARBA00023163"/>
    </source>
</evidence>
<dbReference type="InterPro" id="IPR009057">
    <property type="entry name" value="Homeodomain-like_sf"/>
</dbReference>
<evidence type="ECO:0000256" key="2">
    <source>
        <dbReference type="ARBA" id="ARBA00023125"/>
    </source>
</evidence>
<dbReference type="InterPro" id="IPR001347">
    <property type="entry name" value="SIS_dom"/>
</dbReference>
<accession>A0A5R9DVL1</accession>
<dbReference type="SUPFAM" id="SSF53697">
    <property type="entry name" value="SIS domain"/>
    <property type="match status" value="1"/>
</dbReference>
<evidence type="ECO:0000259" key="4">
    <source>
        <dbReference type="PROSITE" id="PS51071"/>
    </source>
</evidence>
<dbReference type="GO" id="GO:0003700">
    <property type="term" value="F:DNA-binding transcription factor activity"/>
    <property type="evidence" value="ECO:0007669"/>
    <property type="project" value="InterPro"/>
</dbReference>
<keyword evidence="1" id="KW-0805">Transcription regulation</keyword>
<comment type="caution">
    <text evidence="6">The sequence shown here is derived from an EMBL/GenBank/DDBJ whole genome shotgun (WGS) entry which is preliminary data.</text>
</comment>
<dbReference type="GO" id="GO:0003677">
    <property type="term" value="F:DNA binding"/>
    <property type="evidence" value="ECO:0007669"/>
    <property type="project" value="UniProtKB-KW"/>
</dbReference>
<dbReference type="Gene3D" id="3.40.50.10490">
    <property type="entry name" value="Glucose-6-phosphate isomerase like protein, domain 1"/>
    <property type="match status" value="1"/>
</dbReference>
<evidence type="ECO:0000259" key="5">
    <source>
        <dbReference type="PROSITE" id="PS51464"/>
    </source>
</evidence>
<dbReference type="InterPro" id="IPR035472">
    <property type="entry name" value="RpiR-like_SIS"/>
</dbReference>
<dbReference type="PROSITE" id="PS51071">
    <property type="entry name" value="HTH_RPIR"/>
    <property type="match status" value="1"/>
</dbReference>
<dbReference type="InterPro" id="IPR047640">
    <property type="entry name" value="RpiR-like"/>
</dbReference>
<feature type="domain" description="HTH rpiR-type" evidence="4">
    <location>
        <begin position="6"/>
        <end position="82"/>
    </location>
</feature>
<gene>
    <name evidence="6" type="ORF">FEZ33_09365</name>
</gene>
<dbReference type="Proteomes" id="UP000306420">
    <property type="component" value="Unassembled WGS sequence"/>
</dbReference>
<dbReference type="GO" id="GO:0097367">
    <property type="term" value="F:carbohydrate derivative binding"/>
    <property type="evidence" value="ECO:0007669"/>
    <property type="project" value="InterPro"/>
</dbReference>
<organism evidence="6 7">
    <name type="scientific">Ruoffia tabacinasalis</name>
    <dbReference type="NCBI Taxonomy" id="87458"/>
    <lineage>
        <taxon>Bacteria</taxon>
        <taxon>Bacillati</taxon>
        <taxon>Bacillota</taxon>
        <taxon>Bacilli</taxon>
        <taxon>Lactobacillales</taxon>
        <taxon>Aerococcaceae</taxon>
        <taxon>Ruoffia</taxon>
    </lineage>
</organism>
<protein>
    <submittedName>
        <fullName evidence="6">MurR/RpiR family transcriptional regulator</fullName>
    </submittedName>
</protein>
<dbReference type="Pfam" id="PF01418">
    <property type="entry name" value="HTH_6"/>
    <property type="match status" value="1"/>
</dbReference>
<dbReference type="GO" id="GO:1901135">
    <property type="term" value="P:carbohydrate derivative metabolic process"/>
    <property type="evidence" value="ECO:0007669"/>
    <property type="project" value="InterPro"/>
</dbReference>
<evidence type="ECO:0000313" key="7">
    <source>
        <dbReference type="Proteomes" id="UP000306420"/>
    </source>
</evidence>
<dbReference type="InterPro" id="IPR036388">
    <property type="entry name" value="WH-like_DNA-bd_sf"/>
</dbReference>
<dbReference type="Pfam" id="PF01380">
    <property type="entry name" value="SIS"/>
    <property type="match status" value="1"/>
</dbReference>
<dbReference type="EMBL" id="VBSP01000038">
    <property type="protein sequence ID" value="TLQ40109.1"/>
    <property type="molecule type" value="Genomic_DNA"/>
</dbReference>
<proteinExistence type="predicted"/>
<dbReference type="CDD" id="cd05013">
    <property type="entry name" value="SIS_RpiR"/>
    <property type="match status" value="1"/>
</dbReference>
<name>A0A5R9DVL1_9LACT</name>
<dbReference type="OrthoDB" id="1648815at2"/>
<dbReference type="PANTHER" id="PTHR30514">
    <property type="entry name" value="GLUCOKINASE"/>
    <property type="match status" value="1"/>
</dbReference>
<reference evidence="6 7" key="1">
    <citation type="submission" date="2019-05" db="EMBL/GenBank/DDBJ databases">
        <title>The metagenome of a microbial culture collection derived from dairy environment covers the genomic content of the human microbiome.</title>
        <authorList>
            <person name="Roder T."/>
            <person name="Wuthrich D."/>
            <person name="Sattari Z."/>
            <person name="Von Ah U."/>
            <person name="Bar C."/>
            <person name="Ronchi F."/>
            <person name="Macpherson A.J."/>
            <person name="Ganal-Vonarburg S.C."/>
            <person name="Bruggmann R."/>
            <person name="Vergeres G."/>
        </authorList>
    </citation>
    <scope>NUCLEOTIDE SEQUENCE [LARGE SCALE GENOMIC DNA]</scope>
    <source>
        <strain evidence="6 7">FAM 24227</strain>
    </source>
</reference>
<sequence length="282" mass="32244">MSEIFKSSVPIIESVYDSLTPSEKDIADFFIKNTDETLDFSSKNIASLIHVSEASLTRFSKKCGFSGYREFIYDYQSKKIPENIQYQSKQMKRVLHDYNKILNKTYSLIEVEQIERFATRLAHAKRVYIYGKGSSGLAATEMKNRFMRLGLPIEAISDDDVMLVNHVLVDKDTVVIGFSISGDKQVVLKAMTQATANKAYTVMFTTQQNNVNEKIVNEVIPVASVKNLSFGNRISPQLPLLIITDIIYDYFMEVDNPKKDTFFKQSLESLNINKEEEESKYE</sequence>
<keyword evidence="2" id="KW-0238">DNA-binding</keyword>
<dbReference type="PANTHER" id="PTHR30514:SF21">
    <property type="entry name" value="RPIR-FAMILY TRANSCRIPTIONAL REGULATOR"/>
    <property type="match status" value="1"/>
</dbReference>
<keyword evidence="3" id="KW-0804">Transcription</keyword>
<dbReference type="SUPFAM" id="SSF46689">
    <property type="entry name" value="Homeodomain-like"/>
    <property type="match status" value="1"/>
</dbReference>